<dbReference type="Proteomes" id="UP000029067">
    <property type="component" value="Unassembled WGS sequence"/>
</dbReference>
<sequence length="358" mass="41268">MNPVLYFLTSLLCQFRLRHRYFDVIPILVLVYLTWNSQNAADYQQYQMAYYYQEEIPFYQSFAPGFRILVLAGNALGLNFRIFKCLVILLSLILTEIAIAKITNNTLIVWSYFLFYPGLISLIQIRQTLALSIVTLALSLLVRRPKHWLVGSLLLIVLGVMFHTTCLIFIILPFLCLLRERILLIVAGAIMVLGFLLRNLIPEIASTFFREDKVSAYFSTDTITLYTQLVIVLVIIANAAITYYARMALPSLNVDQRTTTYCSNMFQVSVAFCAFTPVLATGIDFMRIDRAIILLPYMAIALLVDAQYRATRNGRQYHSTLLLYNLLERSFMYAFAMLMMAYFILRNDYDNVFVPLLH</sequence>
<comment type="caution">
    <text evidence="2">The sequence shown here is derived from an EMBL/GenBank/DDBJ whole genome shotgun (WGS) entry which is preliminary data.</text>
</comment>
<evidence type="ECO:0000256" key="1">
    <source>
        <dbReference type="SAM" id="Phobius"/>
    </source>
</evidence>
<reference evidence="2 3" key="1">
    <citation type="submission" date="2014-03" db="EMBL/GenBank/DDBJ databases">
        <title>Genomics of Bifidobacteria.</title>
        <authorList>
            <person name="Ventura M."/>
            <person name="Milani C."/>
            <person name="Lugli G.A."/>
        </authorList>
    </citation>
    <scope>NUCLEOTIDE SEQUENCE [LARGE SCALE GENOMIC DNA]</scope>
    <source>
        <strain evidence="2 3">LMG 10738</strain>
    </source>
</reference>
<dbReference type="OrthoDB" id="10020159at2"/>
<feature type="transmembrane region" description="Helical" evidence="1">
    <location>
        <begin position="330"/>
        <end position="345"/>
    </location>
</feature>
<dbReference type="Pfam" id="PF14897">
    <property type="entry name" value="EpsG"/>
    <property type="match status" value="1"/>
</dbReference>
<keyword evidence="3" id="KW-1185">Reference proteome</keyword>
<evidence type="ECO:0008006" key="4">
    <source>
        <dbReference type="Google" id="ProtNLM"/>
    </source>
</evidence>
<accession>A0A087B592</accession>
<proteinExistence type="predicted"/>
<protein>
    <recommendedName>
        <fullName evidence="4">EpsG family protein</fullName>
    </recommendedName>
</protein>
<feature type="transmembrane region" description="Helical" evidence="1">
    <location>
        <begin position="153"/>
        <end position="175"/>
    </location>
</feature>
<gene>
    <name evidence="2" type="ORF">BCUN_0699</name>
</gene>
<keyword evidence="1" id="KW-0472">Membrane</keyword>
<name>A0A087B592_9BIFI</name>
<dbReference type="RefSeq" id="WP_033517070.1">
    <property type="nucleotide sequence ID" value="NZ_JGYV01000001.1"/>
</dbReference>
<feature type="transmembrane region" description="Helical" evidence="1">
    <location>
        <begin position="265"/>
        <end position="285"/>
    </location>
</feature>
<feature type="transmembrane region" description="Helical" evidence="1">
    <location>
        <begin position="222"/>
        <end position="245"/>
    </location>
</feature>
<feature type="transmembrane region" description="Helical" evidence="1">
    <location>
        <begin position="181"/>
        <end position="201"/>
    </location>
</feature>
<organism evidence="2 3">
    <name type="scientific">Bifidobacterium cuniculi</name>
    <dbReference type="NCBI Taxonomy" id="1688"/>
    <lineage>
        <taxon>Bacteria</taxon>
        <taxon>Bacillati</taxon>
        <taxon>Actinomycetota</taxon>
        <taxon>Actinomycetes</taxon>
        <taxon>Bifidobacteriales</taxon>
        <taxon>Bifidobacteriaceae</taxon>
        <taxon>Bifidobacterium</taxon>
    </lineage>
</organism>
<dbReference type="InterPro" id="IPR049458">
    <property type="entry name" value="EpsG-like"/>
</dbReference>
<feature type="transmembrane region" description="Helical" evidence="1">
    <location>
        <begin position="85"/>
        <end position="102"/>
    </location>
</feature>
<dbReference type="EMBL" id="JGYV01000001">
    <property type="protein sequence ID" value="KFI66192.1"/>
    <property type="molecule type" value="Genomic_DNA"/>
</dbReference>
<dbReference type="eggNOG" id="ENOG5030NHE">
    <property type="taxonomic scope" value="Bacteria"/>
</dbReference>
<feature type="transmembrane region" description="Helical" evidence="1">
    <location>
        <begin position="58"/>
        <end position="78"/>
    </location>
</feature>
<dbReference type="AlphaFoldDB" id="A0A087B592"/>
<keyword evidence="1" id="KW-1133">Transmembrane helix</keyword>
<keyword evidence="1" id="KW-0812">Transmembrane</keyword>
<feature type="transmembrane region" description="Helical" evidence="1">
    <location>
        <begin position="114"/>
        <end position="141"/>
    </location>
</feature>
<feature type="transmembrane region" description="Helical" evidence="1">
    <location>
        <begin position="21"/>
        <end position="38"/>
    </location>
</feature>
<evidence type="ECO:0000313" key="2">
    <source>
        <dbReference type="EMBL" id="KFI66192.1"/>
    </source>
</evidence>
<evidence type="ECO:0000313" key="3">
    <source>
        <dbReference type="Proteomes" id="UP000029067"/>
    </source>
</evidence>